<reference evidence="6" key="1">
    <citation type="journal article" date="2021" name="PeerJ">
        <title>Extensive microbial diversity within the chicken gut microbiome revealed by metagenomics and culture.</title>
        <authorList>
            <person name="Gilroy R."/>
            <person name="Ravi A."/>
            <person name="Getino M."/>
            <person name="Pursley I."/>
            <person name="Horton D.L."/>
            <person name="Alikhan N.F."/>
            <person name="Baker D."/>
            <person name="Gharbi K."/>
            <person name="Hall N."/>
            <person name="Watson M."/>
            <person name="Adriaenssens E.M."/>
            <person name="Foster-Nyarko E."/>
            <person name="Jarju S."/>
            <person name="Secka A."/>
            <person name="Antonio M."/>
            <person name="Oren A."/>
            <person name="Chaudhuri R.R."/>
            <person name="La Ragione R."/>
            <person name="Hildebrand F."/>
            <person name="Pallen M.J."/>
        </authorList>
    </citation>
    <scope>NUCLEOTIDE SEQUENCE</scope>
    <source>
        <strain evidence="6">CHK180-15479</strain>
    </source>
</reference>
<evidence type="ECO:0000313" key="7">
    <source>
        <dbReference type="Proteomes" id="UP000823910"/>
    </source>
</evidence>
<comment type="similarity">
    <text evidence="1">Belongs to the ABC transporter superfamily.</text>
</comment>
<evidence type="ECO:0000256" key="2">
    <source>
        <dbReference type="ARBA" id="ARBA00022448"/>
    </source>
</evidence>
<dbReference type="AlphaFoldDB" id="A0A9D2N3P2"/>
<organism evidence="6 7">
    <name type="scientific">Candidatus Enterocloster excrementipullorum</name>
    <dbReference type="NCBI Taxonomy" id="2838559"/>
    <lineage>
        <taxon>Bacteria</taxon>
        <taxon>Bacillati</taxon>
        <taxon>Bacillota</taxon>
        <taxon>Clostridia</taxon>
        <taxon>Lachnospirales</taxon>
        <taxon>Lachnospiraceae</taxon>
        <taxon>Enterocloster</taxon>
    </lineage>
</organism>
<dbReference type="InterPro" id="IPR003593">
    <property type="entry name" value="AAA+_ATPase"/>
</dbReference>
<evidence type="ECO:0000259" key="5">
    <source>
        <dbReference type="PROSITE" id="PS50893"/>
    </source>
</evidence>
<reference evidence="6" key="2">
    <citation type="submission" date="2021-04" db="EMBL/GenBank/DDBJ databases">
        <authorList>
            <person name="Gilroy R."/>
        </authorList>
    </citation>
    <scope>NUCLEOTIDE SEQUENCE</scope>
    <source>
        <strain evidence="6">CHK180-15479</strain>
    </source>
</reference>
<name>A0A9D2N3P2_9FIRM</name>
<feature type="domain" description="ABC transporter" evidence="5">
    <location>
        <begin position="2"/>
        <end position="222"/>
    </location>
</feature>
<keyword evidence="2" id="KW-0813">Transport</keyword>
<dbReference type="Gene3D" id="3.40.50.300">
    <property type="entry name" value="P-loop containing nucleotide triphosphate hydrolases"/>
    <property type="match status" value="1"/>
</dbReference>
<dbReference type="Pfam" id="PF00005">
    <property type="entry name" value="ABC_tran"/>
    <property type="match status" value="1"/>
</dbReference>
<dbReference type="InterPro" id="IPR050763">
    <property type="entry name" value="ABC_transporter_ATP-binding"/>
</dbReference>
<dbReference type="Proteomes" id="UP000823910">
    <property type="component" value="Unassembled WGS sequence"/>
</dbReference>
<dbReference type="SUPFAM" id="SSF52540">
    <property type="entry name" value="P-loop containing nucleoside triphosphate hydrolases"/>
    <property type="match status" value="1"/>
</dbReference>
<dbReference type="CDD" id="cd03230">
    <property type="entry name" value="ABC_DR_subfamily_A"/>
    <property type="match status" value="1"/>
</dbReference>
<gene>
    <name evidence="6" type="ORF">H9704_12800</name>
</gene>
<evidence type="ECO:0000256" key="3">
    <source>
        <dbReference type="ARBA" id="ARBA00022741"/>
    </source>
</evidence>
<dbReference type="EMBL" id="DWWT01000067">
    <property type="protein sequence ID" value="HJC07001.1"/>
    <property type="molecule type" value="Genomic_DNA"/>
</dbReference>
<keyword evidence="4 6" id="KW-0067">ATP-binding</keyword>
<dbReference type="PROSITE" id="PS00211">
    <property type="entry name" value="ABC_TRANSPORTER_1"/>
    <property type="match status" value="1"/>
</dbReference>
<dbReference type="PANTHER" id="PTHR42711">
    <property type="entry name" value="ABC TRANSPORTER ATP-BINDING PROTEIN"/>
    <property type="match status" value="1"/>
</dbReference>
<dbReference type="PROSITE" id="PS50893">
    <property type="entry name" value="ABC_TRANSPORTER_2"/>
    <property type="match status" value="1"/>
</dbReference>
<accession>A0A9D2N3P2</accession>
<dbReference type="InterPro" id="IPR003439">
    <property type="entry name" value="ABC_transporter-like_ATP-bd"/>
</dbReference>
<evidence type="ECO:0000256" key="1">
    <source>
        <dbReference type="ARBA" id="ARBA00005417"/>
    </source>
</evidence>
<proteinExistence type="inferred from homology"/>
<sequence>MLEAAGICKSYGRRRILENLNLKAEPGECIGVVGGNGCGKTTLLSILAGAQKPDSGRIILGGRDTAGQPGVFAREAAYVPQENPLMEELSVRDNLLLWYRGSRREMEQDLENGPAAMLGVSAILKRRVGTLSGGMKKRLSIACALSNRAPLLIMDEPGAALDLECKEAIREYLSEYIKKGGTVVLTSHELEELSLCTRMYIVKDRGLMEIENGLSARELIGLFR</sequence>
<dbReference type="InterPro" id="IPR017871">
    <property type="entry name" value="ABC_transporter-like_CS"/>
</dbReference>
<evidence type="ECO:0000313" key="6">
    <source>
        <dbReference type="EMBL" id="HJC07001.1"/>
    </source>
</evidence>
<evidence type="ECO:0000256" key="4">
    <source>
        <dbReference type="ARBA" id="ARBA00022840"/>
    </source>
</evidence>
<protein>
    <submittedName>
        <fullName evidence="6">ATP-binding cassette domain-containing protein</fullName>
    </submittedName>
</protein>
<dbReference type="GO" id="GO:0005524">
    <property type="term" value="F:ATP binding"/>
    <property type="evidence" value="ECO:0007669"/>
    <property type="project" value="UniProtKB-KW"/>
</dbReference>
<dbReference type="GO" id="GO:0016887">
    <property type="term" value="F:ATP hydrolysis activity"/>
    <property type="evidence" value="ECO:0007669"/>
    <property type="project" value="InterPro"/>
</dbReference>
<comment type="caution">
    <text evidence="6">The sequence shown here is derived from an EMBL/GenBank/DDBJ whole genome shotgun (WGS) entry which is preliminary data.</text>
</comment>
<dbReference type="PANTHER" id="PTHR42711:SF5">
    <property type="entry name" value="ABC TRANSPORTER ATP-BINDING PROTEIN NATA"/>
    <property type="match status" value="1"/>
</dbReference>
<keyword evidence="3" id="KW-0547">Nucleotide-binding</keyword>
<dbReference type="SMART" id="SM00382">
    <property type="entry name" value="AAA"/>
    <property type="match status" value="1"/>
</dbReference>
<dbReference type="InterPro" id="IPR027417">
    <property type="entry name" value="P-loop_NTPase"/>
</dbReference>